<dbReference type="EMBL" id="JXLP01000016">
    <property type="protein sequence ID" value="KIL77201.1"/>
    <property type="molecule type" value="Genomic_DNA"/>
</dbReference>
<protein>
    <recommendedName>
        <fullName evidence="4">DUF3147 family protein</fullName>
    </recommendedName>
</protein>
<gene>
    <name evidence="2" type="ORF">SD77_1648</name>
</gene>
<evidence type="ECO:0008006" key="4">
    <source>
        <dbReference type="Google" id="ProtNLM"/>
    </source>
</evidence>
<name>A0ABR5AR24_BACBA</name>
<comment type="caution">
    <text evidence="2">The sequence shown here is derived from an EMBL/GenBank/DDBJ whole genome shotgun (WGS) entry which is preliminary data.</text>
</comment>
<feature type="transmembrane region" description="Helical" evidence="1">
    <location>
        <begin position="7"/>
        <end position="24"/>
    </location>
</feature>
<dbReference type="Proteomes" id="UP000031982">
    <property type="component" value="Unassembled WGS sequence"/>
</dbReference>
<evidence type="ECO:0000256" key="1">
    <source>
        <dbReference type="SAM" id="Phobius"/>
    </source>
</evidence>
<keyword evidence="1" id="KW-1133">Transmembrane helix</keyword>
<proteinExistence type="predicted"/>
<keyword evidence="1" id="KW-0472">Membrane</keyword>
<evidence type="ECO:0000313" key="2">
    <source>
        <dbReference type="EMBL" id="KIL77201.1"/>
    </source>
</evidence>
<keyword evidence="1" id="KW-0812">Transmembrane</keyword>
<sequence length="54" mass="5707">MSFLVKTLISAVIIGAITMIAKASPKYGGIIAALPLVSLLSLFWLYVQGRDPAS</sequence>
<evidence type="ECO:0000313" key="3">
    <source>
        <dbReference type="Proteomes" id="UP000031982"/>
    </source>
</evidence>
<keyword evidence="3" id="KW-1185">Reference proteome</keyword>
<feature type="transmembrane region" description="Helical" evidence="1">
    <location>
        <begin position="30"/>
        <end position="47"/>
    </location>
</feature>
<accession>A0ABR5AR24</accession>
<reference evidence="2 3" key="1">
    <citation type="submission" date="2015-01" db="EMBL/GenBank/DDBJ databases">
        <title>Genome Assembly of Bacillus badius MTCC 1458.</title>
        <authorList>
            <person name="Verma A."/>
            <person name="Khatri I."/>
            <person name="Mual P."/>
            <person name="Subramanian S."/>
            <person name="Krishnamurthi S."/>
        </authorList>
    </citation>
    <scope>NUCLEOTIDE SEQUENCE [LARGE SCALE GENOMIC DNA]</scope>
    <source>
        <strain evidence="2 3">MTCC 1458</strain>
    </source>
</reference>
<organism evidence="2 3">
    <name type="scientific">Bacillus badius</name>
    <dbReference type="NCBI Taxonomy" id="1455"/>
    <lineage>
        <taxon>Bacteria</taxon>
        <taxon>Bacillati</taxon>
        <taxon>Bacillota</taxon>
        <taxon>Bacilli</taxon>
        <taxon>Bacillales</taxon>
        <taxon>Bacillaceae</taxon>
        <taxon>Pseudobacillus</taxon>
    </lineage>
</organism>